<sequence length="179" mass="17948">MAYVVLACQVLVAVVFAAAVISKWSGKAFAEFTASTGRLLPPRLAGWRQPAARGVFAAELAAVVLLAVPTTAVIGFALSAVLLTGFAAGIAGALRRGERTPCRCFGAAGTRLGPAHLVRNLVLAVIAAVGLAVSLSAPAAPVQPAPAAVLVVASLAGAALVIRMDDLITLFAPPSVSSK</sequence>
<evidence type="ECO:0000256" key="1">
    <source>
        <dbReference type="ARBA" id="ARBA00004141"/>
    </source>
</evidence>
<protein>
    <recommendedName>
        <fullName evidence="6">Methylamine utilisation protein MauE domain-containing protein</fullName>
    </recommendedName>
</protein>
<keyword evidence="2 5" id="KW-0812">Transmembrane</keyword>
<feature type="transmembrane region" description="Helical" evidence="5">
    <location>
        <begin position="121"/>
        <end position="139"/>
    </location>
</feature>
<evidence type="ECO:0000256" key="3">
    <source>
        <dbReference type="ARBA" id="ARBA00022989"/>
    </source>
</evidence>
<evidence type="ECO:0000256" key="4">
    <source>
        <dbReference type="ARBA" id="ARBA00023136"/>
    </source>
</evidence>
<evidence type="ECO:0000256" key="2">
    <source>
        <dbReference type="ARBA" id="ARBA00022692"/>
    </source>
</evidence>
<keyword evidence="4 5" id="KW-0472">Membrane</keyword>
<feature type="transmembrane region" description="Helical" evidence="5">
    <location>
        <begin position="145"/>
        <end position="162"/>
    </location>
</feature>
<comment type="subcellular location">
    <subcellularLocation>
        <location evidence="1">Membrane</location>
        <topology evidence="1">Multi-pass membrane protein</topology>
    </subcellularLocation>
</comment>
<dbReference type="Pfam" id="PF07291">
    <property type="entry name" value="MauE"/>
    <property type="match status" value="1"/>
</dbReference>
<name>A0ABT9QF26_9ACTN</name>
<keyword evidence="8" id="KW-1185">Reference proteome</keyword>
<dbReference type="EMBL" id="JAUSQU010000001">
    <property type="protein sequence ID" value="MDP9845353.1"/>
    <property type="molecule type" value="Genomic_DNA"/>
</dbReference>
<proteinExistence type="predicted"/>
<dbReference type="RefSeq" id="WP_307560932.1">
    <property type="nucleotide sequence ID" value="NZ_JAUSQU010000001.1"/>
</dbReference>
<comment type="caution">
    <text evidence="7">The sequence shown here is derived from an EMBL/GenBank/DDBJ whole genome shotgun (WGS) entry which is preliminary data.</text>
</comment>
<gene>
    <name evidence="7" type="ORF">J2853_004564</name>
</gene>
<accession>A0ABT9QF26</accession>
<feature type="domain" description="Methylamine utilisation protein MauE" evidence="6">
    <location>
        <begin position="1"/>
        <end position="132"/>
    </location>
</feature>
<reference evidence="7 8" key="1">
    <citation type="submission" date="2023-07" db="EMBL/GenBank/DDBJ databases">
        <title>Sequencing the genomes of 1000 actinobacteria strains.</title>
        <authorList>
            <person name="Klenk H.-P."/>
        </authorList>
    </citation>
    <scope>NUCLEOTIDE SEQUENCE [LARGE SCALE GENOMIC DNA]</scope>
    <source>
        <strain evidence="7 8">DSM 46740</strain>
    </source>
</reference>
<keyword evidence="3 5" id="KW-1133">Transmembrane helix</keyword>
<organism evidence="7 8">
    <name type="scientific">Streptosporangium lutulentum</name>
    <dbReference type="NCBI Taxonomy" id="1461250"/>
    <lineage>
        <taxon>Bacteria</taxon>
        <taxon>Bacillati</taxon>
        <taxon>Actinomycetota</taxon>
        <taxon>Actinomycetes</taxon>
        <taxon>Streptosporangiales</taxon>
        <taxon>Streptosporangiaceae</taxon>
        <taxon>Streptosporangium</taxon>
    </lineage>
</organism>
<evidence type="ECO:0000259" key="6">
    <source>
        <dbReference type="Pfam" id="PF07291"/>
    </source>
</evidence>
<dbReference type="Proteomes" id="UP001225356">
    <property type="component" value="Unassembled WGS sequence"/>
</dbReference>
<evidence type="ECO:0000313" key="8">
    <source>
        <dbReference type="Proteomes" id="UP001225356"/>
    </source>
</evidence>
<feature type="transmembrane region" description="Helical" evidence="5">
    <location>
        <begin position="60"/>
        <end position="93"/>
    </location>
</feature>
<evidence type="ECO:0000256" key="5">
    <source>
        <dbReference type="SAM" id="Phobius"/>
    </source>
</evidence>
<dbReference type="InterPro" id="IPR009908">
    <property type="entry name" value="Methylamine_util_MauE"/>
</dbReference>
<evidence type="ECO:0000313" key="7">
    <source>
        <dbReference type="EMBL" id="MDP9845353.1"/>
    </source>
</evidence>